<feature type="signal peptide" evidence="1">
    <location>
        <begin position="1"/>
        <end position="30"/>
    </location>
</feature>
<name>A0A8C6NNQ4_NOTFU</name>
<evidence type="ECO:0000313" key="4">
    <source>
        <dbReference type="Proteomes" id="UP000694548"/>
    </source>
</evidence>
<dbReference type="GO" id="GO:0005615">
    <property type="term" value="C:extracellular space"/>
    <property type="evidence" value="ECO:0007669"/>
    <property type="project" value="TreeGrafter"/>
</dbReference>
<dbReference type="InterPro" id="IPR051588">
    <property type="entry name" value="Cobalamin_Transport"/>
</dbReference>
<dbReference type="Gene3D" id="2.170.130.30">
    <property type="match status" value="1"/>
</dbReference>
<keyword evidence="4" id="KW-1185">Reference proteome</keyword>
<sequence length="144" mass="16503">MKNFLRADRTQMKEAKSLHLLLLLLPGTLTENSGSTSIEMVVKNRLLNKDPLTYSTEVVYRGILIGAMRRLMNSNADFKFTYSEDPNYGPFLESVNGLAGNEKERTYWELLVKTSDNHILRPDVGIGCYIPNPNEQIIFNFTKW</sequence>
<reference evidence="3" key="3">
    <citation type="submission" date="2025-09" db="UniProtKB">
        <authorList>
            <consortium name="Ensembl"/>
        </authorList>
    </citation>
    <scope>IDENTIFICATION</scope>
</reference>
<dbReference type="InterPro" id="IPR027954">
    <property type="entry name" value="Transcobalamin-like_C"/>
</dbReference>
<keyword evidence="1" id="KW-0732">Signal</keyword>
<organism evidence="3 4">
    <name type="scientific">Nothobranchius furzeri</name>
    <name type="common">Turquoise killifish</name>
    <dbReference type="NCBI Taxonomy" id="105023"/>
    <lineage>
        <taxon>Eukaryota</taxon>
        <taxon>Metazoa</taxon>
        <taxon>Chordata</taxon>
        <taxon>Craniata</taxon>
        <taxon>Vertebrata</taxon>
        <taxon>Euteleostomi</taxon>
        <taxon>Actinopterygii</taxon>
        <taxon>Neopterygii</taxon>
        <taxon>Teleostei</taxon>
        <taxon>Neoteleostei</taxon>
        <taxon>Acanthomorphata</taxon>
        <taxon>Ovalentaria</taxon>
        <taxon>Atherinomorphae</taxon>
        <taxon>Cyprinodontiformes</taxon>
        <taxon>Nothobranchiidae</taxon>
        <taxon>Nothobranchius</taxon>
    </lineage>
</organism>
<evidence type="ECO:0000313" key="3">
    <source>
        <dbReference type="Ensembl" id="ENSNFUP00015014387.1"/>
    </source>
</evidence>
<evidence type="ECO:0000256" key="1">
    <source>
        <dbReference type="SAM" id="SignalP"/>
    </source>
</evidence>
<evidence type="ECO:0000259" key="2">
    <source>
        <dbReference type="Pfam" id="PF14478"/>
    </source>
</evidence>
<dbReference type="Proteomes" id="UP000694548">
    <property type="component" value="Chromosome sgr06"/>
</dbReference>
<dbReference type="Ensembl" id="ENSNFUT00015015101.1">
    <property type="protein sequence ID" value="ENSNFUP00015014387.1"/>
    <property type="gene ID" value="ENSNFUG00015006993.1"/>
</dbReference>
<dbReference type="GeneTree" id="ENSGT00390000014712"/>
<dbReference type="Pfam" id="PF14478">
    <property type="entry name" value="DUF4430"/>
    <property type="match status" value="1"/>
</dbReference>
<dbReference type="AlphaFoldDB" id="A0A8C6NNQ4"/>
<feature type="chain" id="PRO_5034624512" description="Transcobalamin-like C-terminal domain-containing protein" evidence="1">
    <location>
        <begin position="31"/>
        <end position="144"/>
    </location>
</feature>
<reference evidence="3" key="2">
    <citation type="submission" date="2025-08" db="UniProtKB">
        <authorList>
            <consortium name="Ensembl"/>
        </authorList>
    </citation>
    <scope>IDENTIFICATION</scope>
</reference>
<proteinExistence type="predicted"/>
<dbReference type="GO" id="GO:0031419">
    <property type="term" value="F:cobalamin binding"/>
    <property type="evidence" value="ECO:0007669"/>
    <property type="project" value="TreeGrafter"/>
</dbReference>
<dbReference type="GO" id="GO:0015889">
    <property type="term" value="P:cobalamin transport"/>
    <property type="evidence" value="ECO:0007669"/>
    <property type="project" value="TreeGrafter"/>
</dbReference>
<reference evidence="3" key="1">
    <citation type="submission" date="2014-08" db="EMBL/GenBank/DDBJ databases">
        <authorList>
            <person name="Senf B."/>
            <person name="Petzold A."/>
            <person name="Downie B.R."/>
            <person name="Koch P."/>
            <person name="Platzer M."/>
        </authorList>
    </citation>
    <scope>NUCLEOTIDE SEQUENCE [LARGE SCALE GENOMIC DNA]</scope>
    <source>
        <strain evidence="3">GRZ</strain>
    </source>
</reference>
<feature type="domain" description="Transcobalamin-like C-terminal" evidence="2">
    <location>
        <begin position="71"/>
        <end position="143"/>
    </location>
</feature>
<protein>
    <recommendedName>
        <fullName evidence="2">Transcobalamin-like C-terminal domain-containing protein</fullName>
    </recommendedName>
</protein>
<dbReference type="PANTHER" id="PTHR10559:SF18">
    <property type="entry name" value="TRANSCOBALAMIN II"/>
    <property type="match status" value="1"/>
</dbReference>
<dbReference type="PANTHER" id="PTHR10559">
    <property type="entry name" value="TRANSCOBALAMIN-1/GASTRIC INTRINSIC FACTOR"/>
    <property type="match status" value="1"/>
</dbReference>
<gene>
    <name evidence="3" type="primary">tcnba</name>
</gene>
<accession>A0A8C6NNQ4</accession>